<dbReference type="Gene3D" id="2.40.160.20">
    <property type="match status" value="1"/>
</dbReference>
<keyword evidence="3" id="KW-1185">Reference proteome</keyword>
<dbReference type="EMBL" id="JARGYT010000003">
    <property type="protein sequence ID" value="MDZ5761761.1"/>
    <property type="molecule type" value="Genomic_DNA"/>
</dbReference>
<gene>
    <name evidence="2" type="ORF">Cyrtocomes_00119</name>
</gene>
<organism evidence="2 3">
    <name type="scientific">Candidatus Cyrtobacter comes</name>
    <dbReference type="NCBI Taxonomy" id="675776"/>
    <lineage>
        <taxon>Bacteria</taxon>
        <taxon>Pseudomonadati</taxon>
        <taxon>Pseudomonadota</taxon>
        <taxon>Alphaproteobacteria</taxon>
        <taxon>Rickettsiales</taxon>
        <taxon>Candidatus Midichloriaceae</taxon>
        <taxon>Candidatus Cyrtobacter</taxon>
    </lineage>
</organism>
<dbReference type="Proteomes" id="UP001293791">
    <property type="component" value="Unassembled WGS sequence"/>
</dbReference>
<proteinExistence type="predicted"/>
<dbReference type="InterPro" id="IPR011250">
    <property type="entry name" value="OMP/PagP_B-barrel"/>
</dbReference>
<protein>
    <recommendedName>
        <fullName evidence="4">Outer membrane protein beta-barrel domain-containing protein</fullName>
    </recommendedName>
</protein>
<name>A0ABU5L6L2_9RICK</name>
<evidence type="ECO:0000256" key="1">
    <source>
        <dbReference type="SAM" id="SignalP"/>
    </source>
</evidence>
<evidence type="ECO:0000313" key="2">
    <source>
        <dbReference type="EMBL" id="MDZ5761761.1"/>
    </source>
</evidence>
<comment type="caution">
    <text evidence="2">The sequence shown here is derived from an EMBL/GenBank/DDBJ whole genome shotgun (WGS) entry which is preliminary data.</text>
</comment>
<accession>A0ABU5L6L2</accession>
<reference evidence="2 3" key="1">
    <citation type="submission" date="2023-02" db="EMBL/GenBank/DDBJ databases">
        <title>Host association and intracellularity evolved multiple times independently in the Rickettsiales.</title>
        <authorList>
            <person name="Castelli M."/>
            <person name="Nardi T."/>
            <person name="Gammuto L."/>
            <person name="Bellinzona G."/>
            <person name="Sabaneyeva E."/>
            <person name="Potekhin A."/>
            <person name="Serra V."/>
            <person name="Petroni G."/>
            <person name="Sassera D."/>
        </authorList>
    </citation>
    <scope>NUCLEOTIDE SEQUENCE [LARGE SCALE GENOMIC DNA]</scope>
    <source>
        <strain evidence="2 3">BOD18</strain>
    </source>
</reference>
<dbReference type="SUPFAM" id="SSF56925">
    <property type="entry name" value="OMPA-like"/>
    <property type="match status" value="1"/>
</dbReference>
<evidence type="ECO:0008006" key="4">
    <source>
        <dbReference type="Google" id="ProtNLM"/>
    </source>
</evidence>
<evidence type="ECO:0000313" key="3">
    <source>
        <dbReference type="Proteomes" id="UP001293791"/>
    </source>
</evidence>
<feature type="signal peptide" evidence="1">
    <location>
        <begin position="1"/>
        <end position="24"/>
    </location>
</feature>
<keyword evidence="1" id="KW-0732">Signal</keyword>
<feature type="chain" id="PRO_5046393878" description="Outer membrane protein beta-barrel domain-containing protein" evidence="1">
    <location>
        <begin position="25"/>
        <end position="260"/>
    </location>
</feature>
<sequence length="260" mass="28498">MNNKTLIHMALAVIFNLSVLPCFAYDDDKFGVSVNVGAGWATNWMSDSKATDWKKNAKDDAKIVGETNIPFVQGINNAAGGLLYSLGITYEILDGIDVGILGFYMGTARGKITNTDGDLKGQDVEYTHTSLLAQARCNYMFDDNIGMFIHAGFGFSRNRMKISQDYEFDAKSQGKFKISAITSDDLKNKWIWAMGGGLIYEFIPGVSAQIRYDLTQNNIEVDMNKAVGNGTGTPVPDMGGDGKLNTPYFHNLSLVLGFSY</sequence>